<organism evidence="2 3">
    <name type="scientific">Emticicia soli</name>
    <dbReference type="NCBI Taxonomy" id="2027878"/>
    <lineage>
        <taxon>Bacteria</taxon>
        <taxon>Pseudomonadati</taxon>
        <taxon>Bacteroidota</taxon>
        <taxon>Cytophagia</taxon>
        <taxon>Cytophagales</taxon>
        <taxon>Leadbetterellaceae</taxon>
        <taxon>Emticicia</taxon>
    </lineage>
</organism>
<reference evidence="3" key="1">
    <citation type="journal article" date="2019" name="Int. J. Syst. Evol. Microbiol.">
        <title>The Global Catalogue of Microorganisms (GCM) 10K type strain sequencing project: providing services to taxonomists for standard genome sequencing and annotation.</title>
        <authorList>
            <consortium name="The Broad Institute Genomics Platform"/>
            <consortium name="The Broad Institute Genome Sequencing Center for Infectious Disease"/>
            <person name="Wu L."/>
            <person name="Ma J."/>
        </authorList>
    </citation>
    <scope>NUCLEOTIDE SEQUENCE [LARGE SCALE GENOMIC DNA]</scope>
    <source>
        <strain evidence="3">KCTC 52344</strain>
    </source>
</reference>
<dbReference type="InterPro" id="IPR021314">
    <property type="entry name" value="DUF2911"/>
</dbReference>
<keyword evidence="3" id="KW-1185">Reference proteome</keyword>
<comment type="caution">
    <text evidence="2">The sequence shown here is derived from an EMBL/GenBank/DDBJ whole genome shotgun (WGS) entry which is preliminary data.</text>
</comment>
<name>A0ABW5J7I7_9BACT</name>
<sequence>MQKNTKTRFLTAIFFALSLLPFAILAQDNAPRPSPPASVTGQINGKSVSVNYGQPSVKGREVWGKLVPYGQVWRAGANEATTIEFSKDVTIEGKTLPAGKYGFFTIPNANEWTIVFNKVPNQWGAFKYDAAQDALRVNVKPKKSKAFNEKLLYAVNKNSVSLAWENTEVAFAVK</sequence>
<evidence type="ECO:0000256" key="1">
    <source>
        <dbReference type="SAM" id="SignalP"/>
    </source>
</evidence>
<gene>
    <name evidence="2" type="ORF">ACFSR2_07855</name>
</gene>
<evidence type="ECO:0000313" key="2">
    <source>
        <dbReference type="EMBL" id="MFD2520791.1"/>
    </source>
</evidence>
<protein>
    <submittedName>
        <fullName evidence="2">DUF2911 domain-containing protein</fullName>
    </submittedName>
</protein>
<accession>A0ABW5J7I7</accession>
<dbReference type="Proteomes" id="UP001597510">
    <property type="component" value="Unassembled WGS sequence"/>
</dbReference>
<dbReference type="RefSeq" id="WP_340235207.1">
    <property type="nucleotide sequence ID" value="NZ_JBBEWC010000003.1"/>
</dbReference>
<keyword evidence="1" id="KW-0732">Signal</keyword>
<dbReference type="EMBL" id="JBHULC010000008">
    <property type="protein sequence ID" value="MFD2520791.1"/>
    <property type="molecule type" value="Genomic_DNA"/>
</dbReference>
<proteinExistence type="predicted"/>
<feature type="chain" id="PRO_5046008631" evidence="1">
    <location>
        <begin position="27"/>
        <end position="174"/>
    </location>
</feature>
<feature type="signal peptide" evidence="1">
    <location>
        <begin position="1"/>
        <end position="26"/>
    </location>
</feature>
<evidence type="ECO:0000313" key="3">
    <source>
        <dbReference type="Proteomes" id="UP001597510"/>
    </source>
</evidence>
<dbReference type="Pfam" id="PF11138">
    <property type="entry name" value="DUF2911"/>
    <property type="match status" value="1"/>
</dbReference>